<evidence type="ECO:0000259" key="1">
    <source>
        <dbReference type="PROSITE" id="PS50035"/>
    </source>
</evidence>
<reference evidence="2" key="2">
    <citation type="journal article" date="2015" name="Fish Shellfish Immunol.">
        <title>Early steps in the European eel (Anguilla anguilla)-Vibrio vulnificus interaction in the gills: Role of the RtxA13 toxin.</title>
        <authorList>
            <person name="Callol A."/>
            <person name="Pajuelo D."/>
            <person name="Ebbesson L."/>
            <person name="Teles M."/>
            <person name="MacKenzie S."/>
            <person name="Amaro C."/>
        </authorList>
    </citation>
    <scope>NUCLEOTIDE SEQUENCE</scope>
</reference>
<feature type="domain" description="PLD phosphodiesterase" evidence="1">
    <location>
        <begin position="17"/>
        <end position="44"/>
    </location>
</feature>
<dbReference type="PROSITE" id="PS50035">
    <property type="entry name" value="PLD"/>
    <property type="match status" value="1"/>
</dbReference>
<dbReference type="InterPro" id="IPR001736">
    <property type="entry name" value="PLipase_D/transphosphatidylase"/>
</dbReference>
<organism evidence="2">
    <name type="scientific">Anguilla anguilla</name>
    <name type="common">European freshwater eel</name>
    <name type="synonym">Muraena anguilla</name>
    <dbReference type="NCBI Taxonomy" id="7936"/>
    <lineage>
        <taxon>Eukaryota</taxon>
        <taxon>Metazoa</taxon>
        <taxon>Chordata</taxon>
        <taxon>Craniata</taxon>
        <taxon>Vertebrata</taxon>
        <taxon>Euteleostomi</taxon>
        <taxon>Actinopterygii</taxon>
        <taxon>Neopterygii</taxon>
        <taxon>Teleostei</taxon>
        <taxon>Anguilliformes</taxon>
        <taxon>Anguillidae</taxon>
        <taxon>Anguilla</taxon>
    </lineage>
</organism>
<dbReference type="AlphaFoldDB" id="A0A0E9PGU3"/>
<protein>
    <recommendedName>
        <fullName evidence="1">PLD phosphodiesterase domain-containing protein</fullName>
    </recommendedName>
</protein>
<dbReference type="PANTHER" id="PTHR10185">
    <property type="entry name" value="PHOSPHOLIPASE D - RELATED"/>
    <property type="match status" value="1"/>
</dbReference>
<dbReference type="GO" id="GO:0003824">
    <property type="term" value="F:catalytic activity"/>
    <property type="evidence" value="ECO:0007669"/>
    <property type="project" value="InterPro"/>
</dbReference>
<reference evidence="2" key="1">
    <citation type="submission" date="2014-11" db="EMBL/GenBank/DDBJ databases">
        <authorList>
            <person name="Amaro Gonzalez C."/>
        </authorList>
    </citation>
    <scope>NUCLEOTIDE SEQUENCE</scope>
</reference>
<proteinExistence type="predicted"/>
<dbReference type="Pfam" id="PF00614">
    <property type="entry name" value="PLDc"/>
    <property type="match status" value="1"/>
</dbReference>
<accession>A0A0E9PGU3</accession>
<dbReference type="SMART" id="SM00155">
    <property type="entry name" value="PLDc"/>
    <property type="match status" value="1"/>
</dbReference>
<sequence length="93" mass="10608">MCPSGAEIRNVDLKSVTGGIVHTKLWVVDNKHVYVGSANMDWRSLSQVFSLTPFCSAYRVAHRLENLGYFLELYFNIDLSLLPSPLRVPYFSR</sequence>
<evidence type="ECO:0000313" key="2">
    <source>
        <dbReference type="EMBL" id="JAH03739.1"/>
    </source>
</evidence>
<dbReference type="PANTHER" id="PTHR10185:SF26">
    <property type="entry name" value="PHOSPHOLIPASE D FAMILY, MEMBER 7"/>
    <property type="match status" value="1"/>
</dbReference>
<dbReference type="SUPFAM" id="SSF56024">
    <property type="entry name" value="Phospholipase D/nuclease"/>
    <property type="match status" value="1"/>
</dbReference>
<name>A0A0E9PGU3_ANGAN</name>
<dbReference type="EMBL" id="GBXM01104838">
    <property type="protein sequence ID" value="JAH03739.1"/>
    <property type="molecule type" value="Transcribed_RNA"/>
</dbReference>
<dbReference type="Gene3D" id="3.30.870.10">
    <property type="entry name" value="Endonuclease Chain A"/>
    <property type="match status" value="1"/>
</dbReference>
<dbReference type="InterPro" id="IPR050874">
    <property type="entry name" value="Diverse_PLD-related"/>
</dbReference>